<dbReference type="Ensembl" id="ENSCRFT00000006846.1">
    <property type="protein sequence ID" value="ENSCRFP00000006610.1"/>
    <property type="gene ID" value="ENSCRFG00000005251.1"/>
</dbReference>
<evidence type="ECO:0000313" key="2">
    <source>
        <dbReference type="Ensembl" id="ENSCRFP00000006610.1"/>
    </source>
</evidence>
<organism evidence="2 3">
    <name type="scientific">Cyanoderma ruficeps</name>
    <name type="common">rufous-capped babbler</name>
    <dbReference type="NCBI Taxonomy" id="181631"/>
    <lineage>
        <taxon>Eukaryota</taxon>
        <taxon>Metazoa</taxon>
        <taxon>Chordata</taxon>
        <taxon>Craniata</taxon>
        <taxon>Vertebrata</taxon>
        <taxon>Euteleostomi</taxon>
        <taxon>Archelosauria</taxon>
        <taxon>Archosauria</taxon>
        <taxon>Dinosauria</taxon>
        <taxon>Saurischia</taxon>
        <taxon>Theropoda</taxon>
        <taxon>Coelurosauria</taxon>
        <taxon>Aves</taxon>
        <taxon>Neognathae</taxon>
        <taxon>Neoaves</taxon>
        <taxon>Telluraves</taxon>
        <taxon>Australaves</taxon>
        <taxon>Passeriformes</taxon>
        <taxon>Sylvioidea</taxon>
        <taxon>Timaliidae</taxon>
        <taxon>Cyanoderma</taxon>
    </lineage>
</organism>
<protein>
    <submittedName>
        <fullName evidence="2">Uncharacterized protein</fullName>
    </submittedName>
</protein>
<feature type="transmembrane region" description="Helical" evidence="1">
    <location>
        <begin position="96"/>
        <end position="118"/>
    </location>
</feature>
<name>A0A8C3QIF8_9PASS</name>
<reference evidence="2" key="2">
    <citation type="submission" date="2025-09" db="UniProtKB">
        <authorList>
            <consortium name="Ensembl"/>
        </authorList>
    </citation>
    <scope>IDENTIFICATION</scope>
</reference>
<dbReference type="Proteomes" id="UP000694396">
    <property type="component" value="Unplaced"/>
</dbReference>
<keyword evidence="1" id="KW-0812">Transmembrane</keyword>
<dbReference type="AlphaFoldDB" id="A0A8C3QIF8"/>
<keyword evidence="1" id="KW-1133">Transmembrane helix</keyword>
<proteinExistence type="predicted"/>
<reference evidence="2" key="1">
    <citation type="submission" date="2025-08" db="UniProtKB">
        <authorList>
            <consortium name="Ensembl"/>
        </authorList>
    </citation>
    <scope>IDENTIFICATION</scope>
</reference>
<keyword evidence="1" id="KW-0472">Membrane</keyword>
<keyword evidence="3" id="KW-1185">Reference proteome</keyword>
<evidence type="ECO:0000256" key="1">
    <source>
        <dbReference type="SAM" id="Phobius"/>
    </source>
</evidence>
<accession>A0A8C3QIF8</accession>
<sequence>CLQKCLWEMDNTRTLNTLLYYKSCMFSTSTTIQYIFTELSTKVNESWGWRREKEQIIICKIKIHLGIFVCKLCHAIPNFFFHPSVAQRVCPSQDCILCSCTCINMAFLWVLGFILQYLNCHLLF</sequence>
<evidence type="ECO:0000313" key="3">
    <source>
        <dbReference type="Proteomes" id="UP000694396"/>
    </source>
</evidence>